<keyword evidence="2 6" id="KW-0645">Protease</keyword>
<feature type="domain" description="PKD" evidence="8">
    <location>
        <begin position="855"/>
        <end position="907"/>
    </location>
</feature>
<dbReference type="InterPro" id="IPR034204">
    <property type="entry name" value="PfSUB1-like_cat_dom"/>
</dbReference>
<dbReference type="PROSITE" id="PS00136">
    <property type="entry name" value="SUBTILASE_ASP"/>
    <property type="match status" value="1"/>
</dbReference>
<evidence type="ECO:0000313" key="11">
    <source>
        <dbReference type="Proteomes" id="UP000178379"/>
    </source>
</evidence>
<comment type="similarity">
    <text evidence="1 6 7">Belongs to the peptidase S8 family.</text>
</comment>
<dbReference type="InterPro" id="IPR036852">
    <property type="entry name" value="Peptidase_S8/S53_dom_sf"/>
</dbReference>
<feature type="domain" description="PKD" evidence="8">
    <location>
        <begin position="931"/>
        <end position="980"/>
    </location>
</feature>
<name>A0A1F6T826_9PROT</name>
<dbReference type="InterPro" id="IPR022409">
    <property type="entry name" value="PKD/Chitinase_dom"/>
</dbReference>
<dbReference type="Gene3D" id="2.60.120.260">
    <property type="entry name" value="Galactose-binding domain-like"/>
    <property type="match status" value="1"/>
</dbReference>
<dbReference type="PRINTS" id="PR00723">
    <property type="entry name" value="SUBTILISIN"/>
</dbReference>
<dbReference type="SMART" id="SM00060">
    <property type="entry name" value="FN3"/>
    <property type="match status" value="1"/>
</dbReference>
<dbReference type="InterPro" id="IPR035986">
    <property type="entry name" value="PKD_dom_sf"/>
</dbReference>
<dbReference type="SUPFAM" id="SSF49299">
    <property type="entry name" value="PKD domain"/>
    <property type="match status" value="3"/>
</dbReference>
<evidence type="ECO:0000256" key="2">
    <source>
        <dbReference type="ARBA" id="ARBA00022670"/>
    </source>
</evidence>
<feature type="active site" description="Charge relay system" evidence="5 6">
    <location>
        <position position="401"/>
    </location>
</feature>
<sequence length="1092" mass="114856">MIASVRTLLSRAFLVFVLAVVSIGFPLGDAAAQGNPQLRISQHEHESHELLVKFRVDTAPRDAEEAVRDTGAKEIQAFARPKRLAKAPTDAWRLVRFAPGVDIEKMRARLMSNRHIEKVEYNYKVSIVLTPNDPRYPELWGLNNTGQTGGKLDADIDAPEAWYLQTGDQNVVVAVIDTGVAYDHPDLAANAWTNPGEIPANGIDDDGNGYVDDVHGYDFYNNDANPYDDHGHGTHVAGTIAAVGNNGIGVAGVSWRARIMAVKFLSAGGSGTTSGAISAVLYAADMGARVMNNSWGGGGFSQALMDAIVTADQAGALFVAAAGNSNSNNDVTPNYPSNYDVPNVLAVAATDHNDARASFSSYGATTVDLGAPGVNILSTVPTSGASCCSDPTGYKQLSGTSMATPHVSGAATLVYSQYPGITHHQVKDRLMASAEPIPALQGITVTGGRMNVSVAFEDDATPPAPVTDLAVANAATMSVTLGWGATGDDGLSGTATSYDLRHSTAPIDETNFDAATPVGPIPVTGPAGTIEIYTIQGLEPQTTYYFALKVRDNVGNLSPISNVAVATTRTVVIVFKDDFESGAGNWTIAGTDGVGGPTLWHISPHRYVSPSNAMYYGKESTLNYDTGARNYGSITSGPISLVGATDSALTFNHFLATENFSPYDTARVQVSKDNGLTWTDLFVTALNSSGMVKKSVSLAAYDNQVIRLRFSFDTVDSIFNGFEGWVIDDVLVQGDPPPPAPPSANAGGPYTGVIGQWIQFDGSGSSDPNGDPLTYVWDFGDGAAGTGIAPMHAYAARGTYTVTLMVNDGVYDSVPATTTVTVMNQVPVAVPGGPYTAVWNRLLTLNGSESFDADGDTLTYQWDLGDGTPAAGANPTHTYATPGTYTVTLVVNDGNQNSVPATTTVTVMNQVPVAAFTGPTSAYKLTMLTWNATASSDADGDVLTYKWDFGDGNKQTTTSASVNHGFSYVGTYTVTLVVNDGQVDSAPVTQTIQIASKPPVANAGPDQTVASRDIAYLNGRESYDPDGYLTSGAWRQVSGPSVTLFSADTLFPYFVAPNVKGNSPEVLVFELTVTDEDGVQSSDQVAVTVVKR</sequence>
<feature type="domain" description="Fibronectin type-III" evidence="9">
    <location>
        <begin position="462"/>
        <end position="571"/>
    </location>
</feature>
<proteinExistence type="inferred from homology"/>
<dbReference type="InterPro" id="IPR051048">
    <property type="entry name" value="Peptidase_S8/S53_subtilisin"/>
</dbReference>
<dbReference type="InterPro" id="IPR022398">
    <property type="entry name" value="Peptidase_S8_His-AS"/>
</dbReference>
<dbReference type="CDD" id="cd00063">
    <property type="entry name" value="FN3"/>
    <property type="match status" value="1"/>
</dbReference>
<dbReference type="Pfam" id="PF18911">
    <property type="entry name" value="PKD_4"/>
    <property type="match status" value="3"/>
</dbReference>
<feature type="active site" description="Charge relay system" evidence="5 6">
    <location>
        <position position="232"/>
    </location>
</feature>
<dbReference type="AlphaFoldDB" id="A0A1F6T826"/>
<keyword evidence="3 6" id="KW-0378">Hydrolase</keyword>
<organism evidence="10 11">
    <name type="scientific">Candidatus Muproteobacteria bacterium RBG_16_62_13</name>
    <dbReference type="NCBI Taxonomy" id="1817756"/>
    <lineage>
        <taxon>Bacteria</taxon>
        <taxon>Pseudomonadati</taxon>
        <taxon>Pseudomonadota</taxon>
        <taxon>Candidatus Muproteobacteria</taxon>
    </lineage>
</organism>
<evidence type="ECO:0000313" key="10">
    <source>
        <dbReference type="EMBL" id="OGI41236.1"/>
    </source>
</evidence>
<dbReference type="InterPro" id="IPR036116">
    <property type="entry name" value="FN3_sf"/>
</dbReference>
<dbReference type="InterPro" id="IPR023827">
    <property type="entry name" value="Peptidase_S8_Asp-AS"/>
</dbReference>
<dbReference type="PANTHER" id="PTHR43399:SF4">
    <property type="entry name" value="CELL WALL-ASSOCIATED PROTEASE"/>
    <property type="match status" value="1"/>
</dbReference>
<evidence type="ECO:0000256" key="7">
    <source>
        <dbReference type="RuleBase" id="RU003355"/>
    </source>
</evidence>
<dbReference type="SMART" id="SM00089">
    <property type="entry name" value="PKD"/>
    <property type="match status" value="4"/>
</dbReference>
<dbReference type="CDD" id="cd07473">
    <property type="entry name" value="Peptidases_S8_Subtilisin_like"/>
    <property type="match status" value="1"/>
</dbReference>
<evidence type="ECO:0000256" key="3">
    <source>
        <dbReference type="ARBA" id="ARBA00022801"/>
    </source>
</evidence>
<evidence type="ECO:0000256" key="4">
    <source>
        <dbReference type="ARBA" id="ARBA00022825"/>
    </source>
</evidence>
<dbReference type="PROSITE" id="PS00138">
    <property type="entry name" value="SUBTILASE_SER"/>
    <property type="match status" value="1"/>
</dbReference>
<dbReference type="SUPFAM" id="SSF52743">
    <property type="entry name" value="Subtilisin-like"/>
    <property type="match status" value="1"/>
</dbReference>
<dbReference type="InterPro" id="IPR000601">
    <property type="entry name" value="PKD_dom"/>
</dbReference>
<dbReference type="InterPro" id="IPR000209">
    <property type="entry name" value="Peptidase_S8/S53_dom"/>
</dbReference>
<dbReference type="InterPro" id="IPR015500">
    <property type="entry name" value="Peptidase_S8_subtilisin-rel"/>
</dbReference>
<evidence type="ECO:0000259" key="9">
    <source>
        <dbReference type="PROSITE" id="PS50853"/>
    </source>
</evidence>
<dbReference type="Pfam" id="PF22352">
    <property type="entry name" value="K319L-like_PKD"/>
    <property type="match status" value="1"/>
</dbReference>
<evidence type="ECO:0000259" key="8">
    <source>
        <dbReference type="PROSITE" id="PS50093"/>
    </source>
</evidence>
<dbReference type="InterPro" id="IPR003961">
    <property type="entry name" value="FN3_dom"/>
</dbReference>
<dbReference type="GO" id="GO:0004252">
    <property type="term" value="F:serine-type endopeptidase activity"/>
    <property type="evidence" value="ECO:0007669"/>
    <property type="project" value="UniProtKB-UniRule"/>
</dbReference>
<comment type="caution">
    <text evidence="10">The sequence shown here is derived from an EMBL/GenBank/DDBJ whole genome shotgun (WGS) entry which is preliminary data.</text>
</comment>
<gene>
    <name evidence="10" type="ORF">A2140_04400</name>
</gene>
<dbReference type="InterPro" id="IPR023828">
    <property type="entry name" value="Peptidase_S8_Ser-AS"/>
</dbReference>
<evidence type="ECO:0000256" key="5">
    <source>
        <dbReference type="PIRSR" id="PIRSR615500-1"/>
    </source>
</evidence>
<evidence type="ECO:0000256" key="1">
    <source>
        <dbReference type="ARBA" id="ARBA00011073"/>
    </source>
</evidence>
<dbReference type="PROSITE" id="PS50853">
    <property type="entry name" value="FN3"/>
    <property type="match status" value="1"/>
</dbReference>
<dbReference type="CDD" id="cd00146">
    <property type="entry name" value="PKD"/>
    <property type="match status" value="3"/>
</dbReference>
<keyword evidence="4 6" id="KW-0720">Serine protease</keyword>
<protein>
    <recommendedName>
        <fullName evidence="12">PKD domain-containing protein</fullName>
    </recommendedName>
</protein>
<dbReference type="InterPro" id="IPR013783">
    <property type="entry name" value="Ig-like_fold"/>
</dbReference>
<dbReference type="STRING" id="1817756.A2140_04400"/>
<dbReference type="PANTHER" id="PTHR43399">
    <property type="entry name" value="SUBTILISIN-RELATED"/>
    <property type="match status" value="1"/>
</dbReference>
<feature type="domain" description="PKD" evidence="8">
    <location>
        <begin position="741"/>
        <end position="822"/>
    </location>
</feature>
<dbReference type="PROSITE" id="PS51892">
    <property type="entry name" value="SUBTILASE"/>
    <property type="match status" value="1"/>
</dbReference>
<feature type="active site" description="Charge relay system" evidence="5 6">
    <location>
        <position position="177"/>
    </location>
</feature>
<dbReference type="Gene3D" id="2.60.40.10">
    <property type="entry name" value="Immunoglobulins"/>
    <property type="match status" value="5"/>
</dbReference>
<reference evidence="10 11" key="1">
    <citation type="journal article" date="2016" name="Nat. Commun.">
        <title>Thousands of microbial genomes shed light on interconnected biogeochemical processes in an aquifer system.</title>
        <authorList>
            <person name="Anantharaman K."/>
            <person name="Brown C.T."/>
            <person name="Hug L.A."/>
            <person name="Sharon I."/>
            <person name="Castelle C.J."/>
            <person name="Probst A.J."/>
            <person name="Thomas B.C."/>
            <person name="Singh A."/>
            <person name="Wilkins M.J."/>
            <person name="Karaoz U."/>
            <person name="Brodie E.L."/>
            <person name="Williams K.H."/>
            <person name="Hubbard S.S."/>
            <person name="Banfield J.F."/>
        </authorList>
    </citation>
    <scope>NUCLEOTIDE SEQUENCE [LARGE SCALE GENOMIC DNA]</scope>
</reference>
<dbReference type="GO" id="GO:0006508">
    <property type="term" value="P:proteolysis"/>
    <property type="evidence" value="ECO:0007669"/>
    <property type="project" value="UniProtKB-KW"/>
</dbReference>
<dbReference type="PROSITE" id="PS50093">
    <property type="entry name" value="PKD"/>
    <property type="match status" value="3"/>
</dbReference>
<dbReference type="EMBL" id="MFSQ01000027">
    <property type="protein sequence ID" value="OGI41236.1"/>
    <property type="molecule type" value="Genomic_DNA"/>
</dbReference>
<dbReference type="PROSITE" id="PS00137">
    <property type="entry name" value="SUBTILASE_HIS"/>
    <property type="match status" value="1"/>
</dbReference>
<evidence type="ECO:0008006" key="12">
    <source>
        <dbReference type="Google" id="ProtNLM"/>
    </source>
</evidence>
<accession>A0A1F6T826</accession>
<dbReference type="Pfam" id="PF00082">
    <property type="entry name" value="Peptidase_S8"/>
    <property type="match status" value="1"/>
</dbReference>
<evidence type="ECO:0000256" key="6">
    <source>
        <dbReference type="PROSITE-ProRule" id="PRU01240"/>
    </source>
</evidence>
<dbReference type="SUPFAM" id="SSF49265">
    <property type="entry name" value="Fibronectin type III"/>
    <property type="match status" value="1"/>
</dbReference>
<dbReference type="Proteomes" id="UP000178379">
    <property type="component" value="Unassembled WGS sequence"/>
</dbReference>
<dbReference type="Gene3D" id="3.40.50.200">
    <property type="entry name" value="Peptidase S8/S53 domain"/>
    <property type="match status" value="1"/>
</dbReference>